<sequence>MKFEKRQKFAIRKFSVGVASVIIGQFFLGTVSSAPAVQASEVIESSIKSQDKDAEEEQISKVGLPTETTKQSEEKGVLENKEITSRANQFKKEQEIVNLESNKVNNSESEEINKVTTDNTDNKTRETTNKEDGLESNLSKEQLNNAIVEGEVVTKEAEKFLNNLNDSTNKSEIEGLLRHTSELLKEARAVILSKDEKQESLDILRLNLSNAIETLWNQMKSSGHTDNVSYLLNTAGLQVSSPVNEKPYMTLERYFGPDEGRSNLDYKIIKDGSTLELRYKVGLTRITPDEVELTQDAKDLGFTYEKETGFLTRDLPLNHQLASKKYEIGLQSKLDSSTRIVANLIVEEPPLYRIVDNYSYSYFNSGQTGSNDLKGDSVTYDSKTNTAYMTVTPFGYYLNSSKASTITDTTAETPQYTSNLWMSIPGKKTEYNNVNNDAPVKITKFEVKNASPGVKVEFSIDKPASADNVFVLNTSPYSVSDNLTGNKAVETFYSAYSTTAKDRELSPYRINFKGLPEKAGNYFVDFEVTDNIGRVTPYHLNLITKEISQTTPKSEHPNFTLTNADVMFETDKIYQVSNPTPVAIPSTNQKQTIGNLVLNKANATLEIQHDSLPQGITIEKDPLDKTKYIITKKAGVVLPTGVYSFKAKAIDGHFGDNNLFRTFKFEVLEGLNNIPDQSWQEGQAIPNVPISLTSGTNITNLSVEYEEDNEHVHFESNSSNNGLAGFAVKKTEGKKTAIVTATYLNSENEIRQIKTRFTYEVTPRLVSNLNLTITNDRQTVVEGNKYKDIQFNTSEGAELNVDESKIPFGLTYDKTLKKFSGVGQYEGKYIIPVTASKNGESITKLVELTVTPGAFNIPSVSYEFTAGKEIEPISLTIPENTKVNYTSGSLPTGLKWSEDKKTITGTPSQVGTYTASADVTRTTAAGSIQRATATIKIKVNSIPLNFTIPNNRKEVKVLDALPSIPLQAEGANITLTSGSLPPGVNYNSVSKTLEGTPTRVGTYTATFTATSATISGNTTASASVTITVTPRDLNVTVENKNQEKTVLSPVDEVRLTVSDEKARLELDTSKLPQGLTYNASTKTISGTATKVGDYYVPYKATFAEMADSPVSGGYIRFNIRPLPVSINVTDKEQTIHLGENIKKMVVSHSEHSKLGARYLSVDLPESDLDSYLESTAGLHYDRATHTISGTPTKAGVYKIRMKASVDSDSLGKGTAEEIITLKVIDDPVSLDMKNDRQLIVLGNKARPVTLQVPSDARVSVDQTKLPSGLTYNEQTKTIEGTPTVAGQYDIPVTVTSSSGNKTITKNISIDVVDLTPQQVTPPTISVKENNDGTHTITITQPDGQSPIETIIKNGKDGETPKVKVERNDAKKETKLTFYKDVNANNEFDENTDTVLGTSVIKDGADGQKGEQGQAGPQGVAGPKGDKGDPGAVGPQGAAGAKGEQGEQGQAGRDGKDGETPKVKVERDDTKKETKLTFYKDVNANNEFDEATDTVLGTLIVKDGQDGKAGPKGDPGEAGPQGVAGPKGDKGDPGEAGPQGVAGPKGDKGDPGEAGPQGVAGPKGDKGDPGAAGAKGEQGEQGQAGRDGKDGETPKVKIERDDAKKETKLTFYLDKNGNSQFDEATDEVLGTFVVKDGETGPKGDKGDPGVSGQNGIDGKDGISPVITLTDNNDGSYTISVTNPDGTKQEVVVKNGKDGKDGTCNCSISPTNGTPTNPTSTNGIPSNGTTTSVTPSNGSSTNGTPTNSTPTNSTPSTNTPGNNTPVGSTTIGGAIPSAIPVNSDKNPSLVASTISTTNKVANETNNNAILPNTGAHTEVIPMLLGSGILLTLYVGKRKEE</sequence>
<feature type="domain" description="YSIRK Gram-positive signal peptide" evidence="3">
    <location>
        <begin position="4"/>
        <end position="28"/>
    </location>
</feature>
<dbReference type="Proteomes" id="UP000005926">
    <property type="component" value="Unassembled WGS sequence"/>
</dbReference>
<feature type="compositionally biased region" description="Basic and acidic residues" evidence="2">
    <location>
        <begin position="1585"/>
        <end position="1600"/>
    </location>
</feature>
<accession>C8NEN0</accession>
<feature type="region of interest" description="Disordered" evidence="2">
    <location>
        <begin position="1399"/>
        <end position="1469"/>
    </location>
</feature>
<protein>
    <submittedName>
        <fullName evidence="4">Gram-positive signal peptide protein, YSIRK family</fullName>
    </submittedName>
</protein>
<reference evidence="4 5" key="1">
    <citation type="submission" date="2009-08" db="EMBL/GenBank/DDBJ databases">
        <authorList>
            <person name="Muzny D."/>
            <person name="Qin X."/>
            <person name="Deng J."/>
            <person name="Jiang H."/>
            <person name="Liu Y."/>
            <person name="Qu J."/>
            <person name="Song X.-Z."/>
            <person name="Zhang L."/>
            <person name="Thornton R."/>
            <person name="Coyle M."/>
            <person name="Francisco L."/>
            <person name="Jackson L."/>
            <person name="Javaid M."/>
            <person name="Korchina V."/>
            <person name="Kovar C."/>
            <person name="Mata R."/>
            <person name="Mathew T."/>
            <person name="Ngo R."/>
            <person name="Nguyen L."/>
            <person name="Nguyen N."/>
            <person name="Okwuonu G."/>
            <person name="Ongeri F."/>
            <person name="Pham C."/>
            <person name="Simmons D."/>
            <person name="Wilczek-Boney K."/>
            <person name="Hale W."/>
            <person name="Jakkamsetti A."/>
            <person name="Pham P."/>
            <person name="Ruth R."/>
            <person name="San Lucas F."/>
            <person name="Warren J."/>
            <person name="Zhang J."/>
            <person name="Zhao Z."/>
            <person name="Zhou C."/>
            <person name="Zhu D."/>
            <person name="Lee S."/>
            <person name="Bess C."/>
            <person name="Blankenburg K."/>
            <person name="Forbes L."/>
            <person name="Fu Q."/>
            <person name="Gubbala S."/>
            <person name="Hirani K."/>
            <person name="Jayaseelan J.C."/>
            <person name="Lara F."/>
            <person name="Munidasa M."/>
            <person name="Palculict T."/>
            <person name="Patil S."/>
            <person name="Pu L.-L."/>
            <person name="Saada N."/>
            <person name="Tang L."/>
            <person name="Weissenberger G."/>
            <person name="Zhu Y."/>
            <person name="Hemphill L."/>
            <person name="Shang Y."/>
            <person name="Youmans B."/>
            <person name="Ayvaz T."/>
            <person name="Ross M."/>
            <person name="Santibanez J."/>
            <person name="Aqrawi P."/>
            <person name="Gross S."/>
            <person name="Joshi V."/>
            <person name="Fowler G."/>
            <person name="Nazareth L."/>
            <person name="Reid J."/>
            <person name="Worley K."/>
            <person name="Petrosino J."/>
            <person name="Highlander S."/>
            <person name="Gibbs R."/>
        </authorList>
    </citation>
    <scope>NUCLEOTIDE SEQUENCE [LARGE SCALE GENOMIC DNA]</scope>
    <source>
        <strain evidence="4 5">ATCC 49175</strain>
    </source>
</reference>
<dbReference type="eggNOG" id="COG5604">
    <property type="taxonomic scope" value="Bacteria"/>
</dbReference>
<keyword evidence="1" id="KW-0732">Signal</keyword>
<dbReference type="NCBIfam" id="TIGR04203">
    <property type="entry name" value="RPT_S_cricet"/>
    <property type="match status" value="2"/>
</dbReference>
<feature type="region of interest" description="Disordered" evidence="2">
    <location>
        <begin position="1635"/>
        <end position="1662"/>
    </location>
</feature>
<feature type="compositionally biased region" description="Low complexity" evidence="2">
    <location>
        <begin position="1568"/>
        <end position="1583"/>
    </location>
</feature>
<dbReference type="eggNOG" id="COG3266">
    <property type="taxonomic scope" value="Bacteria"/>
</dbReference>
<dbReference type="GeneID" id="78411354"/>
<feature type="compositionally biased region" description="Basic and acidic residues" evidence="2">
    <location>
        <begin position="1452"/>
        <end position="1469"/>
    </location>
</feature>
<evidence type="ECO:0000259" key="3">
    <source>
        <dbReference type="Pfam" id="PF04650"/>
    </source>
</evidence>
<proteinExistence type="predicted"/>
<comment type="caution">
    <text evidence="4">The sequence shown here is derived from an EMBL/GenBank/DDBJ whole genome shotgun (WGS) entry which is preliminary data.</text>
</comment>
<feature type="compositionally biased region" description="Basic and acidic residues" evidence="2">
    <location>
        <begin position="120"/>
        <end position="133"/>
    </location>
</feature>
<dbReference type="STRING" id="638301.HMPREF0444_0375"/>
<evidence type="ECO:0000256" key="2">
    <source>
        <dbReference type="SAM" id="MobiDB-lite"/>
    </source>
</evidence>
<dbReference type="Pfam" id="PF05345">
    <property type="entry name" value="He_PIG"/>
    <property type="match status" value="4"/>
</dbReference>
<feature type="compositionally biased region" description="Low complexity" evidence="2">
    <location>
        <begin position="1410"/>
        <end position="1422"/>
    </location>
</feature>
<feature type="region of interest" description="Disordered" evidence="2">
    <location>
        <begin position="101"/>
        <end position="136"/>
    </location>
</feature>
<dbReference type="InterPro" id="IPR015919">
    <property type="entry name" value="Cadherin-like_sf"/>
</dbReference>
<dbReference type="InterPro" id="IPR050149">
    <property type="entry name" value="Collagen_superfamily"/>
</dbReference>
<dbReference type="RefSeq" id="WP_005605427.1">
    <property type="nucleotide sequence ID" value="NZ_CP102283.1"/>
</dbReference>
<keyword evidence="5" id="KW-1185">Reference proteome</keyword>
<dbReference type="InterPro" id="IPR005877">
    <property type="entry name" value="YSIRK_signal_dom"/>
</dbReference>
<dbReference type="Gene3D" id="2.60.40.10">
    <property type="entry name" value="Immunoglobulins"/>
    <property type="match status" value="6"/>
</dbReference>
<feature type="region of interest" description="Disordered" evidence="2">
    <location>
        <begin position="46"/>
        <end position="76"/>
    </location>
</feature>
<dbReference type="SUPFAM" id="SSF49313">
    <property type="entry name" value="Cadherin-like"/>
    <property type="match status" value="2"/>
</dbReference>
<feature type="compositionally biased region" description="Basic and acidic residues" evidence="2">
    <location>
        <begin position="1502"/>
        <end position="1514"/>
    </location>
</feature>
<evidence type="ECO:0000313" key="4">
    <source>
        <dbReference type="EMBL" id="EEW37862.1"/>
    </source>
</evidence>
<dbReference type="PANTHER" id="PTHR24023">
    <property type="entry name" value="COLLAGEN ALPHA"/>
    <property type="match status" value="1"/>
</dbReference>
<dbReference type="Pfam" id="PF04650">
    <property type="entry name" value="YSIRK_signal"/>
    <property type="match status" value="1"/>
</dbReference>
<dbReference type="InterPro" id="IPR013783">
    <property type="entry name" value="Ig-like_fold"/>
</dbReference>
<gene>
    <name evidence="4" type="ORF">HMPREF0444_0375</name>
</gene>
<dbReference type="InterPro" id="IPR008160">
    <property type="entry name" value="Collagen"/>
</dbReference>
<dbReference type="GO" id="GO:0005615">
    <property type="term" value="C:extracellular space"/>
    <property type="evidence" value="ECO:0007669"/>
    <property type="project" value="TreeGrafter"/>
</dbReference>
<dbReference type="NCBIfam" id="TIGR01168">
    <property type="entry name" value="YSIRK_signal"/>
    <property type="match status" value="1"/>
</dbReference>
<feature type="compositionally biased region" description="Low complexity" evidence="2">
    <location>
        <begin position="1429"/>
        <end position="1450"/>
    </location>
</feature>
<feature type="compositionally biased region" description="Low complexity" evidence="2">
    <location>
        <begin position="1705"/>
        <end position="1767"/>
    </location>
</feature>
<evidence type="ECO:0000256" key="1">
    <source>
        <dbReference type="ARBA" id="ARBA00022729"/>
    </source>
</evidence>
<feature type="region of interest" description="Disordered" evidence="2">
    <location>
        <begin position="1676"/>
        <end position="1779"/>
    </location>
</feature>
<feature type="compositionally biased region" description="Basic and acidic residues" evidence="2">
    <location>
        <begin position="1635"/>
        <end position="1646"/>
    </location>
</feature>
<dbReference type="GO" id="GO:0005509">
    <property type="term" value="F:calcium ion binding"/>
    <property type="evidence" value="ECO:0007669"/>
    <property type="project" value="InterPro"/>
</dbReference>
<dbReference type="EMBL" id="ACKZ01000009">
    <property type="protein sequence ID" value="EEW37862.1"/>
    <property type="molecule type" value="Genomic_DNA"/>
</dbReference>
<organism evidence="4 5">
    <name type="scientific">Granulicatella adiacens ATCC 49175</name>
    <dbReference type="NCBI Taxonomy" id="638301"/>
    <lineage>
        <taxon>Bacteria</taxon>
        <taxon>Bacillati</taxon>
        <taxon>Bacillota</taxon>
        <taxon>Bacilli</taxon>
        <taxon>Lactobacillales</taxon>
        <taxon>Carnobacteriaceae</taxon>
        <taxon>Granulicatella</taxon>
    </lineage>
</organism>
<dbReference type="Pfam" id="PF01391">
    <property type="entry name" value="Collagen"/>
    <property type="match status" value="2"/>
</dbReference>
<name>C8NEN0_9LACT</name>
<dbReference type="HOGENOM" id="CLU_237192_0_0_9"/>
<dbReference type="Pfam" id="PF19079">
    <property type="entry name" value="CFSR"/>
    <property type="match status" value="2"/>
</dbReference>
<evidence type="ECO:0000313" key="5">
    <source>
        <dbReference type="Proteomes" id="UP000005926"/>
    </source>
</evidence>
<feature type="region of interest" description="Disordered" evidence="2">
    <location>
        <begin position="1502"/>
        <end position="1600"/>
    </location>
</feature>
<dbReference type="PANTHER" id="PTHR24023:SF1082">
    <property type="entry name" value="COLLAGEN TRIPLE HELIX REPEAT"/>
    <property type="match status" value="1"/>
</dbReference>
<dbReference type="GO" id="GO:0031012">
    <property type="term" value="C:extracellular matrix"/>
    <property type="evidence" value="ECO:0007669"/>
    <property type="project" value="TreeGrafter"/>
</dbReference>
<dbReference type="GO" id="GO:0016020">
    <property type="term" value="C:membrane"/>
    <property type="evidence" value="ECO:0007669"/>
    <property type="project" value="InterPro"/>
</dbReference>
<dbReference type="InterPro" id="IPR026394">
    <property type="entry name" value="RPT_S_cricet"/>
</dbReference>